<evidence type="ECO:0000256" key="6">
    <source>
        <dbReference type="ARBA" id="ARBA00023242"/>
    </source>
</evidence>
<dbReference type="OrthoDB" id="6365676at2759"/>
<reference evidence="11 12" key="1">
    <citation type="journal article" date="2008" name="PLoS Genet.">
        <title>Genomic islands in the pathogenic filamentous fungus Aspergillus fumigatus.</title>
        <authorList>
            <person name="Fedorova N.D."/>
            <person name="Khaldi N."/>
            <person name="Joardar V.S."/>
            <person name="Maiti R."/>
            <person name="Amedeo P."/>
            <person name="Anderson M.J."/>
            <person name="Crabtree J."/>
            <person name="Silva J.C."/>
            <person name="Badger J.H."/>
            <person name="Albarraq A."/>
            <person name="Angiuoli S."/>
            <person name="Bussey H."/>
            <person name="Bowyer P."/>
            <person name="Cotty P.J."/>
            <person name="Dyer P.S."/>
            <person name="Egan A."/>
            <person name="Galens K."/>
            <person name="Fraser-Liggett C.M."/>
            <person name="Haas B.J."/>
            <person name="Inman J.M."/>
            <person name="Kent R."/>
            <person name="Lemieux S."/>
            <person name="Malavazi I."/>
            <person name="Orvis J."/>
            <person name="Roemer T."/>
            <person name="Ronning C.M."/>
            <person name="Sundaram J.P."/>
            <person name="Sutton G."/>
            <person name="Turner G."/>
            <person name="Venter J.C."/>
            <person name="White O.R."/>
            <person name="Whitty B.R."/>
            <person name="Youngman P."/>
            <person name="Wolfe K.H."/>
            <person name="Goldman G.H."/>
            <person name="Wortman J.R."/>
            <person name="Jiang B."/>
            <person name="Denning D.W."/>
            <person name="Nierman W.C."/>
        </authorList>
    </citation>
    <scope>NUCLEOTIDE SEQUENCE [LARGE SCALE GENOMIC DNA]</scope>
    <source>
        <strain evidence="12">ATCC 1007 / CBS 513.65 / DSM 816 / NCTC 3887 / NRRL 1</strain>
    </source>
</reference>
<dbReference type="GO" id="GO:0000981">
    <property type="term" value="F:DNA-binding transcription factor activity, RNA polymerase II-specific"/>
    <property type="evidence" value="ECO:0007669"/>
    <property type="project" value="InterPro"/>
</dbReference>
<evidence type="ECO:0000256" key="1">
    <source>
        <dbReference type="ARBA" id="ARBA00022723"/>
    </source>
</evidence>
<dbReference type="Proteomes" id="UP000006701">
    <property type="component" value="Unassembled WGS sequence"/>
</dbReference>
<evidence type="ECO:0000313" key="12">
    <source>
        <dbReference type="Proteomes" id="UP000006701"/>
    </source>
</evidence>
<dbReference type="PROSITE" id="PS50157">
    <property type="entry name" value="ZINC_FINGER_C2H2_2"/>
    <property type="match status" value="1"/>
</dbReference>
<keyword evidence="2" id="KW-0862">Zinc</keyword>
<dbReference type="PANTHER" id="PTHR47660:SF2">
    <property type="entry name" value="TRANSCRIPTION FACTOR WITH C2H2 AND ZN(2)-CYS(6) DNA BINDING DOMAIN (EUROFUNG)"/>
    <property type="match status" value="1"/>
</dbReference>
<keyword evidence="1" id="KW-0479">Metal-binding</keyword>
<keyword evidence="12" id="KW-1185">Reference proteome</keyword>
<sequence length="185" mass="21069">MNTRFFQYTVMDHKSNSNTMDGGRLRCDVCSCTFRRSDHLKRHSRIHNPPRPHKCQFCGSTYTRGDVLRRHWTTCAKRRESGQAVPQAEAGGKQKHACDACARLKKACNGQRPCGECESRGKPCSYQRLQGDEQPSSKRRRTTVGLDDRQDWGTQGFGYQTLLPPKLTYEDYRARIGKILPGIGC</sequence>
<dbReference type="Pfam" id="PF00172">
    <property type="entry name" value="Zn_clus"/>
    <property type="match status" value="1"/>
</dbReference>
<dbReference type="PROSITE" id="PS00463">
    <property type="entry name" value="ZN2_CY6_FUNGAL_1"/>
    <property type="match status" value="1"/>
</dbReference>
<dbReference type="VEuPathDB" id="FungiDB:ACLA_073080"/>
<dbReference type="EMBL" id="DS027045">
    <property type="protein sequence ID" value="EAW14273.1"/>
    <property type="molecule type" value="Genomic_DNA"/>
</dbReference>
<dbReference type="PANTHER" id="PTHR47660">
    <property type="entry name" value="TRANSCRIPTION FACTOR WITH C2H2 AND ZN(2)-CYS(6) DNA BINDING DOMAIN (EUROFUNG)-RELATED-RELATED"/>
    <property type="match status" value="1"/>
</dbReference>
<evidence type="ECO:0000256" key="2">
    <source>
        <dbReference type="ARBA" id="ARBA00022833"/>
    </source>
</evidence>
<evidence type="ECO:0000259" key="9">
    <source>
        <dbReference type="PROSITE" id="PS50048"/>
    </source>
</evidence>
<dbReference type="GO" id="GO:0003677">
    <property type="term" value="F:DNA binding"/>
    <property type="evidence" value="ECO:0007669"/>
    <property type="project" value="UniProtKB-KW"/>
</dbReference>
<dbReference type="OMA" id="HWTTCAK"/>
<dbReference type="KEGG" id="act:ACLA_073080"/>
<feature type="domain" description="Zn(2)-C6 fungal-type" evidence="9">
    <location>
        <begin position="97"/>
        <end position="126"/>
    </location>
</feature>
<dbReference type="GO" id="GO:0008270">
    <property type="term" value="F:zinc ion binding"/>
    <property type="evidence" value="ECO:0007669"/>
    <property type="project" value="UniProtKB-KW"/>
</dbReference>
<dbReference type="PROSITE" id="PS00028">
    <property type="entry name" value="ZINC_FINGER_C2H2_1"/>
    <property type="match status" value="1"/>
</dbReference>
<dbReference type="HOGENOM" id="CLU_1460961_0_0_1"/>
<evidence type="ECO:0000313" key="11">
    <source>
        <dbReference type="EMBL" id="EAW14273.1"/>
    </source>
</evidence>
<name>A1C7A2_ASPCL</name>
<dbReference type="AlphaFoldDB" id="A1C7A2"/>
<evidence type="ECO:0000259" key="10">
    <source>
        <dbReference type="PROSITE" id="PS50157"/>
    </source>
</evidence>
<feature type="domain" description="C2H2-type" evidence="10">
    <location>
        <begin position="25"/>
        <end position="52"/>
    </location>
</feature>
<dbReference type="Gene3D" id="3.30.160.60">
    <property type="entry name" value="Classic Zinc Finger"/>
    <property type="match status" value="1"/>
</dbReference>
<proteinExistence type="predicted"/>
<dbReference type="InterPro" id="IPR036236">
    <property type="entry name" value="Znf_C2H2_sf"/>
</dbReference>
<dbReference type="CDD" id="cd00067">
    <property type="entry name" value="GAL4"/>
    <property type="match status" value="1"/>
</dbReference>
<evidence type="ECO:0000256" key="8">
    <source>
        <dbReference type="SAM" id="MobiDB-lite"/>
    </source>
</evidence>
<keyword evidence="5" id="KW-0804">Transcription</keyword>
<accession>A1C7A2</accession>
<protein>
    <submittedName>
        <fullName evidence="11">C2H2 type zinc finger domain protein</fullName>
    </submittedName>
</protein>
<dbReference type="SUPFAM" id="SSF57701">
    <property type="entry name" value="Zn2/Cys6 DNA-binding domain"/>
    <property type="match status" value="1"/>
</dbReference>
<keyword evidence="3" id="KW-0805">Transcription regulation</keyword>
<keyword evidence="7" id="KW-0863">Zinc-finger</keyword>
<evidence type="ECO:0000256" key="3">
    <source>
        <dbReference type="ARBA" id="ARBA00023015"/>
    </source>
</evidence>
<evidence type="ECO:0000256" key="7">
    <source>
        <dbReference type="PROSITE-ProRule" id="PRU00042"/>
    </source>
</evidence>
<keyword evidence="4" id="KW-0238">DNA-binding</keyword>
<dbReference type="eggNOG" id="ENOG502SV6N">
    <property type="taxonomic scope" value="Eukaryota"/>
</dbReference>
<dbReference type="InterPro" id="IPR001138">
    <property type="entry name" value="Zn2Cys6_DnaBD"/>
</dbReference>
<dbReference type="InterPro" id="IPR013087">
    <property type="entry name" value="Znf_C2H2_type"/>
</dbReference>
<dbReference type="InterPro" id="IPR036864">
    <property type="entry name" value="Zn2-C6_fun-type_DNA-bd_sf"/>
</dbReference>
<dbReference type="RefSeq" id="XP_001275699.1">
    <property type="nucleotide sequence ID" value="XM_001275698.1"/>
</dbReference>
<dbReference type="GeneID" id="4708008"/>
<dbReference type="Gene3D" id="4.10.240.10">
    <property type="entry name" value="Zn(2)-C6 fungal-type DNA-binding domain"/>
    <property type="match status" value="1"/>
</dbReference>
<dbReference type="SMART" id="SM00355">
    <property type="entry name" value="ZnF_C2H2"/>
    <property type="match status" value="2"/>
</dbReference>
<evidence type="ECO:0000256" key="5">
    <source>
        <dbReference type="ARBA" id="ARBA00023163"/>
    </source>
</evidence>
<dbReference type="PROSITE" id="PS50048">
    <property type="entry name" value="ZN2_CY6_FUNGAL_2"/>
    <property type="match status" value="1"/>
</dbReference>
<evidence type="ECO:0000256" key="4">
    <source>
        <dbReference type="ARBA" id="ARBA00023125"/>
    </source>
</evidence>
<gene>
    <name evidence="11" type="ORF">ACLA_073080</name>
</gene>
<feature type="region of interest" description="Disordered" evidence="8">
    <location>
        <begin position="128"/>
        <end position="150"/>
    </location>
</feature>
<dbReference type="SUPFAM" id="SSF57667">
    <property type="entry name" value="beta-beta-alpha zinc fingers"/>
    <property type="match status" value="1"/>
</dbReference>
<organism evidence="11 12">
    <name type="scientific">Aspergillus clavatus (strain ATCC 1007 / CBS 513.65 / DSM 816 / NCTC 3887 / NRRL 1 / QM 1276 / 107)</name>
    <dbReference type="NCBI Taxonomy" id="344612"/>
    <lineage>
        <taxon>Eukaryota</taxon>
        <taxon>Fungi</taxon>
        <taxon>Dikarya</taxon>
        <taxon>Ascomycota</taxon>
        <taxon>Pezizomycotina</taxon>
        <taxon>Eurotiomycetes</taxon>
        <taxon>Eurotiomycetidae</taxon>
        <taxon>Eurotiales</taxon>
        <taxon>Aspergillaceae</taxon>
        <taxon>Aspergillus</taxon>
        <taxon>Aspergillus subgen. Fumigati</taxon>
    </lineage>
</organism>
<dbReference type="SMART" id="SM00066">
    <property type="entry name" value="GAL4"/>
    <property type="match status" value="1"/>
</dbReference>
<keyword evidence="6" id="KW-0539">Nucleus</keyword>